<comment type="subcellular location">
    <subcellularLocation>
        <location evidence="1 4">Secreted</location>
    </subcellularLocation>
</comment>
<evidence type="ECO:0000256" key="1">
    <source>
        <dbReference type="ARBA" id="ARBA00004613"/>
    </source>
</evidence>
<evidence type="ECO:0000256" key="2">
    <source>
        <dbReference type="ARBA" id="ARBA00010400"/>
    </source>
</evidence>
<comment type="caution">
    <text evidence="5">The sequence shown here is derived from an EMBL/GenBank/DDBJ whole genome shotgun (WGS) entry which is preliminary data.</text>
</comment>
<keyword evidence="3 4" id="KW-0964">Secreted</keyword>
<feature type="signal peptide" evidence="4">
    <location>
        <begin position="1"/>
        <end position="18"/>
    </location>
</feature>
<proteinExistence type="inferred from homology"/>
<comment type="function">
    <text evidence="4">Effector that suppresses plant defense responses during pathogen infection.</text>
</comment>
<evidence type="ECO:0000256" key="3">
    <source>
        <dbReference type="ARBA" id="ARBA00022525"/>
    </source>
</evidence>
<name>A0AAV1U5X9_9STRA</name>
<evidence type="ECO:0000313" key="5">
    <source>
        <dbReference type="EMBL" id="CAK7929441.1"/>
    </source>
</evidence>
<keyword evidence="4" id="KW-0732">Signal</keyword>
<organism evidence="5 6">
    <name type="scientific">Peronospora matthiolae</name>
    <dbReference type="NCBI Taxonomy" id="2874970"/>
    <lineage>
        <taxon>Eukaryota</taxon>
        <taxon>Sar</taxon>
        <taxon>Stramenopiles</taxon>
        <taxon>Oomycota</taxon>
        <taxon>Peronosporomycetes</taxon>
        <taxon>Peronosporales</taxon>
        <taxon>Peronosporaceae</taxon>
        <taxon>Peronospora</taxon>
    </lineage>
</organism>
<sequence>MSKLFLLVVLALVECARSDALSATSDGQLTKLATPNEDLATQSEQDGKRILRATGARTPSGGWDGLLPYANSKIKANYGAVSKMSKKSGHKKKPAKGLFRKKKKPFGTRVMDKIIFVPKWVVKQVVAFLRIIFGSK</sequence>
<reference evidence="5" key="1">
    <citation type="submission" date="2024-01" db="EMBL/GenBank/DDBJ databases">
        <authorList>
            <person name="Webb A."/>
        </authorList>
    </citation>
    <scope>NUCLEOTIDE SEQUENCE</scope>
    <source>
        <strain evidence="5">Pm1</strain>
    </source>
</reference>
<protein>
    <recommendedName>
        <fullName evidence="4">RxLR effector protein</fullName>
    </recommendedName>
</protein>
<evidence type="ECO:0000313" key="6">
    <source>
        <dbReference type="Proteomes" id="UP001162060"/>
    </source>
</evidence>
<accession>A0AAV1U5X9</accession>
<dbReference type="EMBL" id="CAKLBY020000153">
    <property type="protein sequence ID" value="CAK7929441.1"/>
    <property type="molecule type" value="Genomic_DNA"/>
</dbReference>
<dbReference type="AlphaFoldDB" id="A0AAV1U5X9"/>
<dbReference type="Pfam" id="PF16810">
    <property type="entry name" value="RXLR"/>
    <property type="match status" value="1"/>
</dbReference>
<feature type="chain" id="PRO_5045012982" description="RxLR effector protein" evidence="4">
    <location>
        <begin position="19"/>
        <end position="136"/>
    </location>
</feature>
<evidence type="ECO:0000256" key="4">
    <source>
        <dbReference type="RuleBase" id="RU367124"/>
    </source>
</evidence>
<comment type="domain">
    <text evidence="4">The RxLR-dEER motif acts to carry the protein into the host cell cytoplasm through binding to cell surface phosphatidylinositol-3-phosphate.</text>
</comment>
<dbReference type="Proteomes" id="UP001162060">
    <property type="component" value="Unassembled WGS sequence"/>
</dbReference>
<comment type="similarity">
    <text evidence="2 4">Belongs to the RxLR effector family.</text>
</comment>
<dbReference type="InterPro" id="IPR031825">
    <property type="entry name" value="RXLR"/>
</dbReference>
<gene>
    <name evidence="5" type="ORF">PM001_LOCUS14591</name>
</gene>